<proteinExistence type="predicted"/>
<gene>
    <name evidence="1" type="ORF">F0145_17980</name>
</gene>
<dbReference type="EMBL" id="VWSF01000016">
    <property type="protein sequence ID" value="KAA5542829.1"/>
    <property type="molecule type" value="Genomic_DNA"/>
</dbReference>
<organism evidence="1 2">
    <name type="scientific">Adhaeribacter rhizoryzae</name>
    <dbReference type="NCBI Taxonomy" id="2607907"/>
    <lineage>
        <taxon>Bacteria</taxon>
        <taxon>Pseudomonadati</taxon>
        <taxon>Bacteroidota</taxon>
        <taxon>Cytophagia</taxon>
        <taxon>Cytophagales</taxon>
        <taxon>Hymenobacteraceae</taxon>
        <taxon>Adhaeribacter</taxon>
    </lineage>
</organism>
<accession>A0A5M6DA37</accession>
<name>A0A5M6DA37_9BACT</name>
<comment type="caution">
    <text evidence="1">The sequence shown here is derived from an EMBL/GenBank/DDBJ whole genome shotgun (WGS) entry which is preliminary data.</text>
</comment>
<dbReference type="InterPro" id="IPR016908">
    <property type="entry name" value="UCP029037"/>
</dbReference>
<dbReference type="Pfam" id="PF10071">
    <property type="entry name" value="DUF2310"/>
    <property type="match status" value="1"/>
</dbReference>
<reference evidence="1 2" key="1">
    <citation type="submission" date="2019-09" db="EMBL/GenBank/DDBJ databases">
        <title>Genome sequence and assembly of Adhaeribacter sp.</title>
        <authorList>
            <person name="Chhetri G."/>
        </authorList>
    </citation>
    <scope>NUCLEOTIDE SEQUENCE [LARGE SCALE GENOMIC DNA]</scope>
    <source>
        <strain evidence="1 2">DK36</strain>
    </source>
</reference>
<dbReference type="Proteomes" id="UP000323426">
    <property type="component" value="Unassembled WGS sequence"/>
</dbReference>
<dbReference type="AlphaFoldDB" id="A0A5M6DA37"/>
<evidence type="ECO:0000313" key="1">
    <source>
        <dbReference type="EMBL" id="KAA5542829.1"/>
    </source>
</evidence>
<protein>
    <submittedName>
        <fullName evidence="1">Uncharacterized protein</fullName>
    </submittedName>
</protein>
<sequence length="256" mass="30036">MYIIKLKITSPSASLPDIFHYVGYYLRLLYKNTQIINNELQYEATENGVMLNLYCPEKDSYKDKNASYYAINAKNNFPTELELNLTFELVGLDPELGKTFIPKKSTHYILTEPLDGNWSPLICGDTYNQIPLYKIPFTYEGKSHQEINYWEYNYRSIKTLWHIGYGQDRWTLNQLQNYKSELNQKGVSCCRQIEKVTNIPTYYFLFNDRAWGKTKDKSRKCPGCGKDWFIPDSTNNNLVAFKCDDCRLVSQLSSRY</sequence>
<evidence type="ECO:0000313" key="2">
    <source>
        <dbReference type="Proteomes" id="UP000323426"/>
    </source>
</evidence>
<keyword evidence="2" id="KW-1185">Reference proteome</keyword>
<dbReference type="RefSeq" id="WP_150090499.1">
    <property type="nucleotide sequence ID" value="NZ_VWSF01000016.1"/>
</dbReference>